<dbReference type="PANTHER" id="PTHR10924">
    <property type="entry name" value="MAJOR FACILITATOR SUPERFAMILY PROTEIN-RELATED"/>
    <property type="match status" value="1"/>
</dbReference>
<feature type="transmembrane region" description="Helical" evidence="5">
    <location>
        <begin position="6"/>
        <end position="27"/>
    </location>
</feature>
<protein>
    <submittedName>
        <fullName evidence="6">Uncharacterized protein</fullName>
    </submittedName>
</protein>
<organism evidence="6 7">
    <name type="scientific">Triparma retinervis</name>
    <dbReference type="NCBI Taxonomy" id="2557542"/>
    <lineage>
        <taxon>Eukaryota</taxon>
        <taxon>Sar</taxon>
        <taxon>Stramenopiles</taxon>
        <taxon>Ochrophyta</taxon>
        <taxon>Bolidophyceae</taxon>
        <taxon>Parmales</taxon>
        <taxon>Triparmaceae</taxon>
        <taxon>Triparma</taxon>
    </lineage>
</organism>
<evidence type="ECO:0000256" key="2">
    <source>
        <dbReference type="ARBA" id="ARBA00022692"/>
    </source>
</evidence>
<evidence type="ECO:0000256" key="3">
    <source>
        <dbReference type="ARBA" id="ARBA00022989"/>
    </source>
</evidence>
<evidence type="ECO:0000256" key="4">
    <source>
        <dbReference type="ARBA" id="ARBA00023136"/>
    </source>
</evidence>
<comment type="caution">
    <text evidence="6">The sequence shown here is derived from an EMBL/GenBank/DDBJ whole genome shotgun (WGS) entry which is preliminary data.</text>
</comment>
<proteinExistence type="predicted"/>
<dbReference type="GO" id="GO:0016020">
    <property type="term" value="C:membrane"/>
    <property type="evidence" value="ECO:0007669"/>
    <property type="project" value="UniProtKB-SubCell"/>
</dbReference>
<comment type="subcellular location">
    <subcellularLocation>
        <location evidence="1">Membrane</location>
        <topology evidence="1">Multi-pass membrane protein</topology>
    </subcellularLocation>
</comment>
<keyword evidence="3 5" id="KW-1133">Transmembrane helix</keyword>
<feature type="transmembrane region" description="Helical" evidence="5">
    <location>
        <begin position="39"/>
        <end position="61"/>
    </location>
</feature>
<dbReference type="PANTHER" id="PTHR10924:SF6">
    <property type="entry name" value="SOLUTE CARRIER FAMILY 49 MEMBER A3"/>
    <property type="match status" value="1"/>
</dbReference>
<dbReference type="InterPro" id="IPR049680">
    <property type="entry name" value="FLVCR1-2_SLC49-like"/>
</dbReference>
<evidence type="ECO:0000256" key="1">
    <source>
        <dbReference type="ARBA" id="ARBA00004141"/>
    </source>
</evidence>
<dbReference type="EMBL" id="BRXZ01000578">
    <property type="protein sequence ID" value="GMH47609.1"/>
    <property type="molecule type" value="Genomic_DNA"/>
</dbReference>
<keyword evidence="7" id="KW-1185">Reference proteome</keyword>
<dbReference type="InterPro" id="IPR036259">
    <property type="entry name" value="MFS_trans_sf"/>
</dbReference>
<feature type="non-terminal residue" evidence="6">
    <location>
        <position position="1"/>
    </location>
</feature>
<keyword evidence="4 5" id="KW-0472">Membrane</keyword>
<accession>A0A9W6Z5E7</accession>
<evidence type="ECO:0000313" key="6">
    <source>
        <dbReference type="EMBL" id="GMH47609.1"/>
    </source>
</evidence>
<name>A0A9W6Z5E7_9STRA</name>
<keyword evidence="2 5" id="KW-0812">Transmembrane</keyword>
<gene>
    <name evidence="6" type="ORF">TrRE_jg7075</name>
</gene>
<feature type="transmembrane region" description="Helical" evidence="5">
    <location>
        <begin position="76"/>
        <end position="94"/>
    </location>
</feature>
<evidence type="ECO:0000256" key="5">
    <source>
        <dbReference type="SAM" id="Phobius"/>
    </source>
</evidence>
<sequence length="116" mass="12534">QTGLYISFGLLGFFMIPMLPTMIENAVECTYPMPEELSVGVLFAAGNVLGIGTTVLMQHLIDIGGDQACDKWDTPVNLLIMGTAWCCTVVALAYKGEYKRLKAEKEDEAGEKGAVV</sequence>
<dbReference type="SUPFAM" id="SSF103473">
    <property type="entry name" value="MFS general substrate transporter"/>
    <property type="match status" value="1"/>
</dbReference>
<dbReference type="Proteomes" id="UP001165082">
    <property type="component" value="Unassembled WGS sequence"/>
</dbReference>
<reference evidence="6" key="1">
    <citation type="submission" date="2022-07" db="EMBL/GenBank/DDBJ databases">
        <title>Genome analysis of Parmales, a sister group of diatoms, reveals the evolutionary specialization of diatoms from phago-mixotrophs to photoautotrophs.</title>
        <authorList>
            <person name="Ban H."/>
            <person name="Sato S."/>
            <person name="Yoshikawa S."/>
            <person name="Kazumasa Y."/>
            <person name="Nakamura Y."/>
            <person name="Ichinomiya M."/>
            <person name="Saitoh K."/>
            <person name="Sato N."/>
            <person name="Blanc-Mathieu R."/>
            <person name="Endo H."/>
            <person name="Kuwata A."/>
            <person name="Ogata H."/>
        </authorList>
    </citation>
    <scope>NUCLEOTIDE SEQUENCE</scope>
</reference>
<evidence type="ECO:0000313" key="7">
    <source>
        <dbReference type="Proteomes" id="UP001165082"/>
    </source>
</evidence>
<dbReference type="AlphaFoldDB" id="A0A9W6Z5E7"/>
<dbReference type="OrthoDB" id="422206at2759"/>